<gene>
    <name evidence="2" type="ORF">Adt_40389</name>
</gene>
<feature type="domain" description="Reverse transcriptase Ty1/copia-type" evidence="1">
    <location>
        <begin position="2"/>
        <end position="95"/>
    </location>
</feature>
<name>A0ABD1Q9I6_9LAMI</name>
<evidence type="ECO:0000313" key="2">
    <source>
        <dbReference type="EMBL" id="KAL2472253.1"/>
    </source>
</evidence>
<keyword evidence="3" id="KW-1185">Reference proteome</keyword>
<dbReference type="AlphaFoldDB" id="A0ABD1Q9I6"/>
<organism evidence="2 3">
    <name type="scientific">Abeliophyllum distichum</name>
    <dbReference type="NCBI Taxonomy" id="126358"/>
    <lineage>
        <taxon>Eukaryota</taxon>
        <taxon>Viridiplantae</taxon>
        <taxon>Streptophyta</taxon>
        <taxon>Embryophyta</taxon>
        <taxon>Tracheophyta</taxon>
        <taxon>Spermatophyta</taxon>
        <taxon>Magnoliopsida</taxon>
        <taxon>eudicotyledons</taxon>
        <taxon>Gunneridae</taxon>
        <taxon>Pentapetalae</taxon>
        <taxon>asterids</taxon>
        <taxon>lamiids</taxon>
        <taxon>Lamiales</taxon>
        <taxon>Oleaceae</taxon>
        <taxon>Forsythieae</taxon>
        <taxon>Abeliophyllum</taxon>
    </lineage>
</organism>
<evidence type="ECO:0000313" key="3">
    <source>
        <dbReference type="Proteomes" id="UP001604336"/>
    </source>
</evidence>
<dbReference type="InterPro" id="IPR013103">
    <property type="entry name" value="RVT_2"/>
</dbReference>
<dbReference type="Proteomes" id="UP001604336">
    <property type="component" value="Unassembled WGS sequence"/>
</dbReference>
<dbReference type="Pfam" id="PF07727">
    <property type="entry name" value="RVT_2"/>
    <property type="match status" value="1"/>
</dbReference>
<reference evidence="3" key="1">
    <citation type="submission" date="2024-07" db="EMBL/GenBank/DDBJ databases">
        <title>Two chromosome-level genome assemblies of Korean endemic species Abeliophyllum distichum and Forsythia ovata (Oleaceae).</title>
        <authorList>
            <person name="Jang H."/>
        </authorList>
    </citation>
    <scope>NUCLEOTIDE SEQUENCE [LARGE SCALE GENOMIC DNA]</scope>
</reference>
<comment type="caution">
    <text evidence="2">The sequence shown here is derived from an EMBL/GenBank/DDBJ whole genome shotgun (WGS) entry which is preliminary data.</text>
</comment>
<protein>
    <submittedName>
        <fullName evidence="2">Cysteine-rich RLK (RECEPTOR-like protein kinase) 8</fullName>
    </submittedName>
</protein>
<accession>A0ABD1Q9I6</accession>
<evidence type="ECO:0000259" key="1">
    <source>
        <dbReference type="Pfam" id="PF07727"/>
    </source>
</evidence>
<dbReference type="EMBL" id="JBFOLK010000012">
    <property type="protein sequence ID" value="KAL2472253.1"/>
    <property type="molecule type" value="Genomic_DNA"/>
</dbReference>
<proteinExistence type="predicted"/>
<sequence>MVYKTNLDSNSKVDKNKERLVVKGYRQKFGVDYEEIFAPITHLETVRLLLSLAAQKGWKEHQMNVKSVFLNGFLEEELYFEQPPGFENKGKEHKAATSFSEAVSFCAEEVWEDKDKRKKLFFYAKKVGVGRLSESDPGCVLMKPHLPIYNSDLKRLMGQRANTACDSYSPLIYS</sequence>